<keyword evidence="2" id="KW-0647">Proteasome</keyword>
<reference evidence="5" key="1">
    <citation type="submission" date="2008-06" db="EMBL/GenBank/DDBJ databases">
        <authorList>
            <person name="Lorenzi H."/>
            <person name="Inman J."/>
            <person name="Miller J."/>
            <person name="Schobel S."/>
            <person name="Amedeo P."/>
            <person name="Caler E.V."/>
            <person name="da Silva J."/>
        </authorList>
    </citation>
    <scope>NUCLEOTIDE SEQUENCE [LARGE SCALE GENOMIC DNA]</scope>
    <source>
        <strain evidence="5">RN66</strain>
    </source>
</reference>
<name>B6AEH4_CRYMR</name>
<dbReference type="eggNOG" id="KOG2884">
    <property type="taxonomic scope" value="Eukaryota"/>
</dbReference>
<dbReference type="FunFam" id="3.40.50.410:FF:000005">
    <property type="entry name" value="26S proteasome non-ATPase regulatory subunit 4"/>
    <property type="match status" value="1"/>
</dbReference>
<dbReference type="OrthoDB" id="1731724at2759"/>
<sequence length="361" mass="39835">MTLEATVICLDNSEFSRNADYGTSRLLQQQDAANFISGIKTQQNPENLVGILSMAGDRVELRVTPTSDLGKTLQAMHGIRICGKIDLIRGIQIAQLALKHRLNKNLKQRIVCFIGSPICDEVNEKQLEKLGKILKKNNVALDIISFGEISENHDKLQTLIDAVNNNGTSNLIEIPSPTSLTDAVMTSPIVLGEGMEIQGDNVTSGVDASGFEFGIDPNADPELYMALRMSMEEENARQARLQTNNIENTGQTNDVELRRQDQVPTIDEINAMEVDDELRQALIMSIQDFKGETNMEVNNQDDVTISSTNTNGPNFINELIGSIPGVNINDPRIQAALREASQQQNTKDEEKSDSKKPDLEK</sequence>
<dbReference type="PANTHER" id="PTHR10223">
    <property type="entry name" value="26S PROTEASOME NON-ATPASE REGULATORY SUBUNIT 4"/>
    <property type="match status" value="1"/>
</dbReference>
<comment type="similarity">
    <text evidence="1">Belongs to the proteasome subunit S5A family.</text>
</comment>
<evidence type="ECO:0000313" key="6">
    <source>
        <dbReference type="Proteomes" id="UP000001460"/>
    </source>
</evidence>
<dbReference type="PANTHER" id="PTHR10223:SF0">
    <property type="entry name" value="26S PROTEASOME NON-ATPASE REGULATORY SUBUNIT 4"/>
    <property type="match status" value="1"/>
</dbReference>
<dbReference type="VEuPathDB" id="CryptoDB:CMU_012650"/>
<dbReference type="OMA" id="QMSMQDQ"/>
<keyword evidence="6" id="KW-1185">Reference proteome</keyword>
<accession>B6AEH4</accession>
<dbReference type="GO" id="GO:0005634">
    <property type="term" value="C:nucleus"/>
    <property type="evidence" value="ECO:0007669"/>
    <property type="project" value="TreeGrafter"/>
</dbReference>
<dbReference type="Proteomes" id="UP000001460">
    <property type="component" value="Unassembled WGS sequence"/>
</dbReference>
<dbReference type="GeneID" id="6996247"/>
<proteinExistence type="inferred from homology"/>
<dbReference type="SMART" id="SM00726">
    <property type="entry name" value="UIM"/>
    <property type="match status" value="3"/>
</dbReference>
<dbReference type="GO" id="GO:0005829">
    <property type="term" value="C:cytosol"/>
    <property type="evidence" value="ECO:0007669"/>
    <property type="project" value="TreeGrafter"/>
</dbReference>
<dbReference type="InterPro" id="IPR027040">
    <property type="entry name" value="PSMD4"/>
</dbReference>
<gene>
    <name evidence="5" type="ORF">CMU_012650</name>
</gene>
<dbReference type="SUPFAM" id="SSF53300">
    <property type="entry name" value="vWA-like"/>
    <property type="match status" value="1"/>
</dbReference>
<evidence type="ECO:0000259" key="4">
    <source>
        <dbReference type="Pfam" id="PF13519"/>
    </source>
</evidence>
<evidence type="ECO:0000313" key="5">
    <source>
        <dbReference type="EMBL" id="EEA06591.1"/>
    </source>
</evidence>
<dbReference type="GO" id="GO:0043161">
    <property type="term" value="P:proteasome-mediated ubiquitin-dependent protein catabolic process"/>
    <property type="evidence" value="ECO:0007669"/>
    <property type="project" value="TreeGrafter"/>
</dbReference>
<dbReference type="Pfam" id="PF13519">
    <property type="entry name" value="VWA_2"/>
    <property type="match status" value="1"/>
</dbReference>
<evidence type="ECO:0000256" key="2">
    <source>
        <dbReference type="ARBA" id="ARBA00022942"/>
    </source>
</evidence>
<dbReference type="RefSeq" id="XP_002140940.1">
    <property type="nucleotide sequence ID" value="XM_002140904.1"/>
</dbReference>
<feature type="domain" description="VWFA" evidence="4">
    <location>
        <begin position="6"/>
        <end position="115"/>
    </location>
</feature>
<organism evidence="5 6">
    <name type="scientific">Cryptosporidium muris (strain RN66)</name>
    <dbReference type="NCBI Taxonomy" id="441375"/>
    <lineage>
        <taxon>Eukaryota</taxon>
        <taxon>Sar</taxon>
        <taxon>Alveolata</taxon>
        <taxon>Apicomplexa</taxon>
        <taxon>Conoidasida</taxon>
        <taxon>Coccidia</taxon>
        <taxon>Eucoccidiorida</taxon>
        <taxon>Eimeriorina</taxon>
        <taxon>Cryptosporidiidae</taxon>
        <taxon>Cryptosporidium</taxon>
    </lineage>
</organism>
<dbReference type="GO" id="GO:0031593">
    <property type="term" value="F:polyubiquitin modification-dependent protein binding"/>
    <property type="evidence" value="ECO:0007669"/>
    <property type="project" value="TreeGrafter"/>
</dbReference>
<evidence type="ECO:0000256" key="1">
    <source>
        <dbReference type="ARBA" id="ARBA00005574"/>
    </source>
</evidence>
<dbReference type="Gene3D" id="1.10.287.3990">
    <property type="match status" value="1"/>
</dbReference>
<dbReference type="GO" id="GO:0008540">
    <property type="term" value="C:proteasome regulatory particle, base subcomplex"/>
    <property type="evidence" value="ECO:0007669"/>
    <property type="project" value="TreeGrafter"/>
</dbReference>
<dbReference type="InterPro" id="IPR003903">
    <property type="entry name" value="UIM_dom"/>
</dbReference>
<dbReference type="PROSITE" id="PS50330">
    <property type="entry name" value="UIM"/>
    <property type="match status" value="1"/>
</dbReference>
<dbReference type="Gene3D" id="3.40.50.410">
    <property type="entry name" value="von Willebrand factor, type A domain"/>
    <property type="match status" value="1"/>
</dbReference>
<dbReference type="STRING" id="441375.B6AEH4"/>
<feature type="compositionally biased region" description="Basic and acidic residues" evidence="3">
    <location>
        <begin position="346"/>
        <end position="361"/>
    </location>
</feature>
<dbReference type="EMBL" id="DS989730">
    <property type="protein sequence ID" value="EEA06591.1"/>
    <property type="molecule type" value="Genomic_DNA"/>
</dbReference>
<dbReference type="AlphaFoldDB" id="B6AEH4"/>
<protein>
    <submittedName>
        <fullName evidence="5">Ubiquitin interaction motif family protein</fullName>
    </submittedName>
</protein>
<dbReference type="InterPro" id="IPR036465">
    <property type="entry name" value="vWFA_dom_sf"/>
</dbReference>
<evidence type="ECO:0000256" key="3">
    <source>
        <dbReference type="SAM" id="MobiDB-lite"/>
    </source>
</evidence>
<feature type="region of interest" description="Disordered" evidence="3">
    <location>
        <begin position="336"/>
        <end position="361"/>
    </location>
</feature>
<dbReference type="InterPro" id="IPR002035">
    <property type="entry name" value="VWF_A"/>
</dbReference>